<dbReference type="PANTHER" id="PTHR11604">
    <property type="entry name" value="PROFILIN"/>
    <property type="match status" value="1"/>
</dbReference>
<dbReference type="OrthoDB" id="421374at2759"/>
<keyword evidence="6" id="KW-0744">Spermatogenesis</keyword>
<keyword evidence="9" id="KW-0009">Actin-binding</keyword>
<comment type="function">
    <text evidence="8">Involved in male fertility. Required for manchette development and acrosome biogenesis during spermiogenesis. Binds in vitro to phospholipids, including phosphatidylinositol 3-phosphate (PtdIns(3)P), phosphatidylinositol 4,5-bisphosphate (PtdIns(4,5)P2), phosphatidylinositol 4-phosphate (PtdIns(4)P) and phosphatidic acid (PA). Contrary to other profilin family members, does not bind to actin in vitro.</text>
</comment>
<dbReference type="InParanoid" id="F2U9W1"/>
<evidence type="ECO:0000256" key="1">
    <source>
        <dbReference type="ARBA" id="ARBA00004496"/>
    </source>
</evidence>
<evidence type="ECO:0000256" key="9">
    <source>
        <dbReference type="RuleBase" id="RU003909"/>
    </source>
</evidence>
<name>F2U9W1_SALR5</name>
<dbReference type="eggNOG" id="KOG1755">
    <property type="taxonomic scope" value="Eukaryota"/>
</dbReference>
<dbReference type="Pfam" id="PF00235">
    <property type="entry name" value="Profilin"/>
    <property type="match status" value="1"/>
</dbReference>
<dbReference type="STRING" id="946362.F2U9W1"/>
<evidence type="ECO:0000313" key="11">
    <source>
        <dbReference type="Proteomes" id="UP000007799"/>
    </source>
</evidence>
<keyword evidence="4" id="KW-0963">Cytoplasm</keyword>
<dbReference type="InterPro" id="IPR005455">
    <property type="entry name" value="PFN_euk"/>
</dbReference>
<dbReference type="GO" id="GO:0008289">
    <property type="term" value="F:lipid binding"/>
    <property type="evidence" value="ECO:0007669"/>
    <property type="project" value="UniProtKB-KW"/>
</dbReference>
<comment type="subcellular location">
    <subcellularLocation>
        <location evidence="1">Cytoplasm</location>
    </subcellularLocation>
</comment>
<keyword evidence="3" id="KW-0217">Developmental protein</keyword>
<gene>
    <name evidence="10" type="ORF">PTSG_04851</name>
</gene>
<dbReference type="InterPro" id="IPR036140">
    <property type="entry name" value="PFN_sf"/>
</dbReference>
<evidence type="ECO:0000256" key="3">
    <source>
        <dbReference type="ARBA" id="ARBA00022473"/>
    </source>
</evidence>
<evidence type="ECO:0000256" key="5">
    <source>
        <dbReference type="ARBA" id="ARBA00022782"/>
    </source>
</evidence>
<keyword evidence="11" id="KW-1185">Reference proteome</keyword>
<dbReference type="SMART" id="SM00392">
    <property type="entry name" value="PROF"/>
    <property type="match status" value="1"/>
</dbReference>
<dbReference type="KEGG" id="sre:PTSG_04851"/>
<dbReference type="InterPro" id="IPR048278">
    <property type="entry name" value="PFN"/>
</dbReference>
<dbReference type="CDD" id="cd00148">
    <property type="entry name" value="PROF"/>
    <property type="match status" value="1"/>
</dbReference>
<evidence type="ECO:0000313" key="10">
    <source>
        <dbReference type="EMBL" id="EGD73138.1"/>
    </source>
</evidence>
<dbReference type="GO" id="GO:0030154">
    <property type="term" value="P:cell differentiation"/>
    <property type="evidence" value="ECO:0007669"/>
    <property type="project" value="UniProtKB-KW"/>
</dbReference>
<evidence type="ECO:0000256" key="7">
    <source>
        <dbReference type="ARBA" id="ARBA00023121"/>
    </source>
</evidence>
<evidence type="ECO:0000256" key="4">
    <source>
        <dbReference type="ARBA" id="ARBA00022490"/>
    </source>
</evidence>
<dbReference type="FunFam" id="3.30.450.30:FF:000007">
    <property type="entry name" value="Profilin"/>
    <property type="match status" value="1"/>
</dbReference>
<dbReference type="GO" id="GO:0003785">
    <property type="term" value="F:actin monomer binding"/>
    <property type="evidence" value="ECO:0007669"/>
    <property type="project" value="TreeGrafter"/>
</dbReference>
<keyword evidence="5" id="KW-0221">Differentiation</keyword>
<dbReference type="PRINTS" id="PR00392">
    <property type="entry name" value="PROFILIN"/>
</dbReference>
<dbReference type="GO" id="GO:0007283">
    <property type="term" value="P:spermatogenesis"/>
    <property type="evidence" value="ECO:0007669"/>
    <property type="project" value="UniProtKB-KW"/>
</dbReference>
<dbReference type="Gene3D" id="3.30.450.30">
    <property type="entry name" value="Dynein light chain 2a, cytoplasmic"/>
    <property type="match status" value="1"/>
</dbReference>
<proteinExistence type="inferred from homology"/>
<dbReference type="GeneID" id="16074749"/>
<evidence type="ECO:0000256" key="6">
    <source>
        <dbReference type="ARBA" id="ARBA00022871"/>
    </source>
</evidence>
<dbReference type="GO" id="GO:0005938">
    <property type="term" value="C:cell cortex"/>
    <property type="evidence" value="ECO:0007669"/>
    <property type="project" value="TreeGrafter"/>
</dbReference>
<evidence type="ECO:0000256" key="8">
    <source>
        <dbReference type="ARBA" id="ARBA00059169"/>
    </source>
</evidence>
<organism evidence="11">
    <name type="scientific">Salpingoeca rosetta (strain ATCC 50818 / BSB-021)</name>
    <dbReference type="NCBI Taxonomy" id="946362"/>
    <lineage>
        <taxon>Eukaryota</taxon>
        <taxon>Choanoflagellata</taxon>
        <taxon>Craspedida</taxon>
        <taxon>Salpingoecidae</taxon>
        <taxon>Salpingoeca</taxon>
    </lineage>
</organism>
<dbReference type="Proteomes" id="UP000007799">
    <property type="component" value="Unassembled WGS sequence"/>
</dbReference>
<sequence>MNPLQTLLQQTLLSTQHVSKAAIIRKRDGGIRARTPNFKITQEEFARIQAAFDSPTFGREHPLSLGGRNYQCIRVDDRAIYAKDGSTGIIIAMAKNSYVLSTYDVGMYPAVCAEATEKLAEYLREKGK</sequence>
<accession>F2U9W1</accession>
<dbReference type="RefSeq" id="XP_004994169.1">
    <property type="nucleotide sequence ID" value="XM_004994112.1"/>
</dbReference>
<reference evidence="10" key="1">
    <citation type="submission" date="2009-08" db="EMBL/GenBank/DDBJ databases">
        <title>Annotation of Salpingoeca rosetta.</title>
        <authorList>
            <consortium name="The Broad Institute Genome Sequencing Platform"/>
            <person name="Russ C."/>
            <person name="Cuomo C."/>
            <person name="Burger G."/>
            <person name="Gray M.W."/>
            <person name="Holland P.W.H."/>
            <person name="King N."/>
            <person name="Lang F.B.F."/>
            <person name="Roger A.J."/>
            <person name="Ruiz-Trillo I."/>
            <person name="Young S.K."/>
            <person name="Zeng Q."/>
            <person name="Gargeya S."/>
            <person name="Alvarado L."/>
            <person name="Berlin A."/>
            <person name="Chapman S.B."/>
            <person name="Chen Z."/>
            <person name="Freedman E."/>
            <person name="Gellesch M."/>
            <person name="Goldberg J."/>
            <person name="Griggs A."/>
            <person name="Gujja S."/>
            <person name="Heilman E."/>
            <person name="Heiman D."/>
            <person name="Howarth C."/>
            <person name="Mehta T."/>
            <person name="Neiman D."/>
            <person name="Pearson M."/>
            <person name="Roberts A."/>
            <person name="Saif S."/>
            <person name="Shea T."/>
            <person name="Shenoy N."/>
            <person name="Sisk P."/>
            <person name="Stolte C."/>
            <person name="Sykes S."/>
            <person name="White J."/>
            <person name="Yandava C."/>
            <person name="Haas B."/>
            <person name="Nusbaum C."/>
            <person name="Birren B."/>
        </authorList>
    </citation>
    <scope>NUCLEOTIDE SEQUENCE [LARGE SCALE GENOMIC DNA]</scope>
    <source>
        <strain evidence="10">ATCC 50818</strain>
    </source>
</reference>
<dbReference type="FunCoup" id="F2U9W1">
    <property type="interactions" value="204"/>
</dbReference>
<comment type="similarity">
    <text evidence="2 9">Belongs to the profilin family.</text>
</comment>
<dbReference type="AlphaFoldDB" id="F2U9W1"/>
<evidence type="ECO:0000256" key="2">
    <source>
        <dbReference type="ARBA" id="ARBA00010058"/>
    </source>
</evidence>
<protein>
    <recommendedName>
        <fullName evidence="9">Profilin</fullName>
    </recommendedName>
</protein>
<dbReference type="EMBL" id="GL832965">
    <property type="protein sequence ID" value="EGD73138.1"/>
    <property type="molecule type" value="Genomic_DNA"/>
</dbReference>
<keyword evidence="7" id="KW-0446">Lipid-binding</keyword>
<dbReference type="SUPFAM" id="SSF55770">
    <property type="entry name" value="Profilin (actin-binding protein)"/>
    <property type="match status" value="1"/>
</dbReference>
<dbReference type="PANTHER" id="PTHR11604:SF2">
    <property type="entry name" value="PROFILIN-4"/>
    <property type="match status" value="1"/>
</dbReference>